<name>A0ACB5S288_9PEZI</name>
<proteinExistence type="predicted"/>
<protein>
    <submittedName>
        <fullName evidence="1">Uncharacterized protein</fullName>
    </submittedName>
</protein>
<comment type="caution">
    <text evidence="1">The sequence shown here is derived from an EMBL/GenBank/DDBJ whole genome shotgun (WGS) entry which is preliminary data.</text>
</comment>
<gene>
    <name evidence="1" type="primary">g11468</name>
    <name evidence="1" type="ORF">NpPPO83_00011468</name>
</gene>
<evidence type="ECO:0000313" key="2">
    <source>
        <dbReference type="Proteomes" id="UP001165186"/>
    </source>
</evidence>
<evidence type="ECO:0000313" key="1">
    <source>
        <dbReference type="EMBL" id="GME26899.1"/>
    </source>
</evidence>
<reference evidence="1" key="1">
    <citation type="submission" date="2024-09" db="EMBL/GenBank/DDBJ databases">
        <title>Draft Genome Sequences of Neofusicoccum parvum.</title>
        <authorList>
            <person name="Ashida A."/>
            <person name="Camagna M."/>
            <person name="Tanaka A."/>
            <person name="Takemoto D."/>
        </authorList>
    </citation>
    <scope>NUCLEOTIDE SEQUENCE</scope>
    <source>
        <strain evidence="1">PPO83</strain>
    </source>
</reference>
<dbReference type="Proteomes" id="UP001165186">
    <property type="component" value="Unassembled WGS sequence"/>
</dbReference>
<dbReference type="EMBL" id="BSXG01000032">
    <property type="protein sequence ID" value="GME26899.1"/>
    <property type="molecule type" value="Genomic_DNA"/>
</dbReference>
<sequence>MDPRPSLLPPADADHYDDLSELERERYQNDMRLKNTFEHIFEKYSRDFSGIGDEIDLETGEIIVNNGHIVHIQDERDTGEGFDDWEEGDDDDDNGNGLYDRYEPGDSEGEEEDELLSSPPRNHHGRVHVYNRPIFHRSHVAKSQSLRNPPKHKT</sequence>
<organism evidence="1 2">
    <name type="scientific">Neofusicoccum parvum</name>
    <dbReference type="NCBI Taxonomy" id="310453"/>
    <lineage>
        <taxon>Eukaryota</taxon>
        <taxon>Fungi</taxon>
        <taxon>Dikarya</taxon>
        <taxon>Ascomycota</taxon>
        <taxon>Pezizomycotina</taxon>
        <taxon>Dothideomycetes</taxon>
        <taxon>Dothideomycetes incertae sedis</taxon>
        <taxon>Botryosphaeriales</taxon>
        <taxon>Botryosphaeriaceae</taxon>
        <taxon>Neofusicoccum</taxon>
    </lineage>
</organism>
<keyword evidence="2" id="KW-1185">Reference proteome</keyword>
<accession>A0ACB5S288</accession>